<dbReference type="Gene3D" id="3.40.50.2000">
    <property type="entry name" value="Glycogen Phosphorylase B"/>
    <property type="match status" value="2"/>
</dbReference>
<dbReference type="FunCoup" id="U5DBR9">
    <property type="interactions" value="316"/>
</dbReference>
<comment type="caution">
    <text evidence="13">The sequence shown here is derived from an EMBL/GenBank/DDBJ whole genome shotgun (WGS) entry which is preliminary data.</text>
</comment>
<dbReference type="AlphaFoldDB" id="U5DBR9"/>
<dbReference type="Proteomes" id="UP000016960">
    <property type="component" value="Unassembled WGS sequence"/>
</dbReference>
<gene>
    <name evidence="10" type="primary">murG</name>
    <name evidence="13" type="ORF">KR51_00013090</name>
</gene>
<evidence type="ECO:0000256" key="6">
    <source>
        <dbReference type="ARBA" id="ARBA00022984"/>
    </source>
</evidence>
<dbReference type="GO" id="GO:0071555">
    <property type="term" value="P:cell wall organization"/>
    <property type="evidence" value="ECO:0007669"/>
    <property type="project" value="UniProtKB-KW"/>
</dbReference>
<dbReference type="GO" id="GO:0009252">
    <property type="term" value="P:peptidoglycan biosynthetic process"/>
    <property type="evidence" value="ECO:0007669"/>
    <property type="project" value="UniProtKB-UniRule"/>
</dbReference>
<dbReference type="PANTHER" id="PTHR21015:SF22">
    <property type="entry name" value="GLYCOSYLTRANSFERASE"/>
    <property type="match status" value="1"/>
</dbReference>
<keyword evidence="1 10" id="KW-1003">Cell membrane</keyword>
<evidence type="ECO:0000259" key="11">
    <source>
        <dbReference type="Pfam" id="PF03033"/>
    </source>
</evidence>
<evidence type="ECO:0000256" key="10">
    <source>
        <dbReference type="HAMAP-Rule" id="MF_00033"/>
    </source>
</evidence>
<dbReference type="SUPFAM" id="SSF53756">
    <property type="entry name" value="UDP-Glycosyltransferase/glycogen phosphorylase"/>
    <property type="match status" value="1"/>
</dbReference>
<dbReference type="NCBIfam" id="TIGR01133">
    <property type="entry name" value="murG"/>
    <property type="match status" value="1"/>
</dbReference>
<reference evidence="13 14" key="1">
    <citation type="submission" date="2013-05" db="EMBL/GenBank/DDBJ databases">
        <title>Draft genome sequence of Rubidibacter lacunae KORDI 51-2.</title>
        <authorList>
            <person name="Choi D.H."/>
            <person name="Noh J.H."/>
            <person name="Kwon K.-K."/>
            <person name="Lee J.-H."/>
            <person name="Ryu J.-Y."/>
        </authorList>
    </citation>
    <scope>NUCLEOTIDE SEQUENCE [LARGE SCALE GENOMIC DNA]</scope>
    <source>
        <strain evidence="13 14">KORDI 51-2</strain>
    </source>
</reference>
<dbReference type="GO" id="GO:0005975">
    <property type="term" value="P:carbohydrate metabolic process"/>
    <property type="evidence" value="ECO:0007669"/>
    <property type="project" value="InterPro"/>
</dbReference>
<dbReference type="GO" id="GO:0050511">
    <property type="term" value="F:undecaprenyldiphospho-muramoylpentapeptide beta-N-acetylglucosaminyltransferase activity"/>
    <property type="evidence" value="ECO:0007669"/>
    <property type="project" value="UniProtKB-UniRule"/>
</dbReference>
<feature type="binding site" evidence="10">
    <location>
        <begin position="13"/>
        <end position="15"/>
    </location>
    <ligand>
        <name>UDP-N-acetyl-alpha-D-glucosamine</name>
        <dbReference type="ChEBI" id="CHEBI:57705"/>
    </ligand>
</feature>
<evidence type="ECO:0000256" key="1">
    <source>
        <dbReference type="ARBA" id="ARBA00022475"/>
    </source>
</evidence>
<dbReference type="GO" id="GO:0008360">
    <property type="term" value="P:regulation of cell shape"/>
    <property type="evidence" value="ECO:0007669"/>
    <property type="project" value="UniProtKB-KW"/>
</dbReference>
<dbReference type="PANTHER" id="PTHR21015">
    <property type="entry name" value="UDP-N-ACETYLGLUCOSAMINE--N-ACETYLMURAMYL-(PENTAPEPTIDE) PYROPHOSPHORYL-UNDECAPRENOL N-ACETYLGLUCOSAMINE TRANSFERASE 1"/>
    <property type="match status" value="1"/>
</dbReference>
<dbReference type="EMBL" id="ASSJ01000035">
    <property type="protein sequence ID" value="ERN41978.1"/>
    <property type="molecule type" value="Genomic_DNA"/>
</dbReference>
<comment type="function">
    <text evidence="10">Cell wall formation. Catalyzes the transfer of a GlcNAc subunit on undecaprenyl-pyrophosphoryl-MurNAc-pentapeptide (lipid intermediate I) to form undecaprenyl-pyrophosphoryl-MurNAc-(pentapeptide)GlcNAc (lipid intermediate II).</text>
</comment>
<comment type="pathway">
    <text evidence="10">Cell wall biogenesis; peptidoglycan biosynthesis.</text>
</comment>
<dbReference type="GO" id="GO:0005886">
    <property type="term" value="C:plasma membrane"/>
    <property type="evidence" value="ECO:0007669"/>
    <property type="project" value="UniProtKB-SubCell"/>
</dbReference>
<evidence type="ECO:0000313" key="13">
    <source>
        <dbReference type="EMBL" id="ERN41978.1"/>
    </source>
</evidence>
<comment type="caution">
    <text evidence="10">Lacks conserved residue(s) required for the propagation of feature annotation.</text>
</comment>
<keyword evidence="6 10" id="KW-0573">Peptidoglycan synthesis</keyword>
<evidence type="ECO:0000256" key="9">
    <source>
        <dbReference type="ARBA" id="ARBA00023316"/>
    </source>
</evidence>
<comment type="similarity">
    <text evidence="10">Belongs to the glycosyltransferase 28 family. MurG subfamily.</text>
</comment>
<evidence type="ECO:0000256" key="3">
    <source>
        <dbReference type="ARBA" id="ARBA00022676"/>
    </source>
</evidence>
<feature type="binding site" evidence="10">
    <location>
        <position position="283"/>
    </location>
    <ligand>
        <name>UDP-N-acetyl-alpha-D-glucosamine</name>
        <dbReference type="ChEBI" id="CHEBI:57705"/>
    </ligand>
</feature>
<dbReference type="Pfam" id="PF04101">
    <property type="entry name" value="Glyco_tran_28_C"/>
    <property type="match status" value="1"/>
</dbReference>
<evidence type="ECO:0000256" key="4">
    <source>
        <dbReference type="ARBA" id="ARBA00022679"/>
    </source>
</evidence>
<keyword evidence="8 10" id="KW-0131">Cell cycle</keyword>
<keyword evidence="7 10" id="KW-0472">Membrane</keyword>
<keyword evidence="9 10" id="KW-0961">Cell wall biogenesis/degradation</keyword>
<dbReference type="GO" id="GO:0051301">
    <property type="term" value="P:cell division"/>
    <property type="evidence" value="ECO:0007669"/>
    <property type="project" value="UniProtKB-KW"/>
</dbReference>
<dbReference type="GO" id="GO:0051991">
    <property type="term" value="F:UDP-N-acetyl-D-glucosamine:N-acetylmuramoyl-L-alanyl-D-glutamyl-meso-2,6-diaminopimelyl-D-alanyl-D-alanine-diphosphoundecaprenol 4-beta-N-acetylglucosaminlytransferase activity"/>
    <property type="evidence" value="ECO:0007669"/>
    <property type="project" value="RHEA"/>
</dbReference>
<dbReference type="Pfam" id="PF03033">
    <property type="entry name" value="Glyco_transf_28"/>
    <property type="match status" value="1"/>
</dbReference>
<dbReference type="UniPathway" id="UPA00219"/>
<evidence type="ECO:0000256" key="7">
    <source>
        <dbReference type="ARBA" id="ARBA00023136"/>
    </source>
</evidence>
<keyword evidence="5 10" id="KW-0133">Cell shape</keyword>
<dbReference type="CDD" id="cd03785">
    <property type="entry name" value="GT28_MurG"/>
    <property type="match status" value="1"/>
</dbReference>
<dbReference type="STRING" id="582515.KR51_00013090"/>
<keyword evidence="2 10" id="KW-0132">Cell division</keyword>
<dbReference type="EC" id="2.4.1.227" evidence="10"/>
<feature type="binding site" evidence="10">
    <location>
        <position position="163"/>
    </location>
    <ligand>
        <name>UDP-N-acetyl-alpha-D-glucosamine</name>
        <dbReference type="ChEBI" id="CHEBI:57705"/>
    </ligand>
</feature>
<feature type="domain" description="Glycosyltransferase family 28 N-terminal" evidence="11">
    <location>
        <begin position="7"/>
        <end position="140"/>
    </location>
</feature>
<protein>
    <recommendedName>
        <fullName evidence="10">UDP-N-acetylglucosamine--N-acetylmuramyl-(pentapeptide) pyrophosphoryl-undecaprenol N-acetylglucosamine transferase</fullName>
        <ecNumber evidence="10">2.4.1.227</ecNumber>
    </recommendedName>
    <alternativeName>
        <fullName evidence="10">Undecaprenyl-PP-MurNAc-pentapeptide-UDPGlcNAc GlcNAc transferase</fullName>
    </alternativeName>
</protein>
<comment type="subcellular location">
    <subcellularLocation>
        <location evidence="10">Cell membrane</location>
        <topology evidence="10">Peripheral membrane protein</topology>
        <orientation evidence="10">Cytoplasmic side</orientation>
    </subcellularLocation>
</comment>
<feature type="binding site" evidence="10">
    <location>
        <position position="122"/>
    </location>
    <ligand>
        <name>UDP-N-acetyl-alpha-D-glucosamine</name>
        <dbReference type="ChEBI" id="CHEBI:57705"/>
    </ligand>
</feature>
<dbReference type="InterPro" id="IPR004276">
    <property type="entry name" value="GlycoTrans_28_N"/>
</dbReference>
<evidence type="ECO:0000313" key="14">
    <source>
        <dbReference type="Proteomes" id="UP000016960"/>
    </source>
</evidence>
<accession>U5DBR9</accession>
<proteinExistence type="inferred from homology"/>
<evidence type="ECO:0000256" key="2">
    <source>
        <dbReference type="ARBA" id="ARBA00022618"/>
    </source>
</evidence>
<evidence type="ECO:0000256" key="8">
    <source>
        <dbReference type="ARBA" id="ARBA00023306"/>
    </source>
</evidence>
<dbReference type="InParanoid" id="U5DBR9"/>
<dbReference type="HAMAP" id="MF_00033">
    <property type="entry name" value="MurG"/>
    <property type="match status" value="1"/>
</dbReference>
<sequence length="352" mass="37662">MAPTRLLVAASGTGGHLFPALAVAEQLSDWEIEWLGVPNRLETKLVPACYPLRTVPVEGLQSRSPLRLLRALGLLGLSTLQVWRLLRDRRVDIVFTTGGYIAAPAIVAARQLRIPALLHESNAIPGRVTRWLGPQCQTVALGFADAAKRLPRCQTVWTSTPVRERFRSPQPLALPVPENAPLIAVVGGSQGAVAVNRLVRACAPAWFAAGATVVHLTGERDPDAGTMKHPQYVELPFYDNVAGLFQRADLAVSRAGAGTLTELAFTRTPSVLIPFPFAADDHQAYNAAAFASAGAAVVLSQANLERDHLQTAVLELLGDRERRAAMAARAASLAVPESAEQLAALVRAAVER</sequence>
<dbReference type="InterPro" id="IPR007235">
    <property type="entry name" value="Glyco_trans_28_C"/>
</dbReference>
<dbReference type="InterPro" id="IPR006009">
    <property type="entry name" value="GlcNAc_MurG"/>
</dbReference>
<keyword evidence="3 10" id="KW-0328">Glycosyltransferase</keyword>
<comment type="catalytic activity">
    <reaction evidence="10">
        <text>di-trans,octa-cis-undecaprenyl diphospho-N-acetyl-alpha-D-muramoyl-L-alanyl-D-glutamyl-meso-2,6-diaminopimeloyl-D-alanyl-D-alanine + UDP-N-acetyl-alpha-D-glucosamine = di-trans,octa-cis-undecaprenyl diphospho-[N-acetyl-alpha-D-glucosaminyl-(1-&gt;4)]-N-acetyl-alpha-D-muramoyl-L-alanyl-D-glutamyl-meso-2,6-diaminopimeloyl-D-alanyl-D-alanine + UDP + H(+)</text>
        <dbReference type="Rhea" id="RHEA:31227"/>
        <dbReference type="ChEBI" id="CHEBI:15378"/>
        <dbReference type="ChEBI" id="CHEBI:57705"/>
        <dbReference type="ChEBI" id="CHEBI:58223"/>
        <dbReference type="ChEBI" id="CHEBI:61387"/>
        <dbReference type="ChEBI" id="CHEBI:61388"/>
        <dbReference type="EC" id="2.4.1.227"/>
    </reaction>
</comment>
<feature type="binding site" evidence="10">
    <location>
        <position position="189"/>
    </location>
    <ligand>
        <name>UDP-N-acetyl-alpha-D-glucosamine</name>
        <dbReference type="ChEBI" id="CHEBI:57705"/>
    </ligand>
</feature>
<keyword evidence="14" id="KW-1185">Reference proteome</keyword>
<keyword evidence="4 10" id="KW-0808">Transferase</keyword>
<dbReference type="eggNOG" id="COG0707">
    <property type="taxonomic scope" value="Bacteria"/>
</dbReference>
<name>U5DBR9_9CHRO</name>
<dbReference type="RefSeq" id="WP_022605833.1">
    <property type="nucleotide sequence ID" value="NZ_ASSJ01000035.1"/>
</dbReference>
<evidence type="ECO:0000259" key="12">
    <source>
        <dbReference type="Pfam" id="PF04101"/>
    </source>
</evidence>
<evidence type="ECO:0000256" key="5">
    <source>
        <dbReference type="ARBA" id="ARBA00022960"/>
    </source>
</evidence>
<dbReference type="PATRIC" id="fig|582515.4.peg.1460"/>
<organism evidence="13 14">
    <name type="scientific">Rubidibacter lacunae KORDI 51-2</name>
    <dbReference type="NCBI Taxonomy" id="582515"/>
    <lineage>
        <taxon>Bacteria</taxon>
        <taxon>Bacillati</taxon>
        <taxon>Cyanobacteriota</taxon>
        <taxon>Cyanophyceae</taxon>
        <taxon>Oscillatoriophycideae</taxon>
        <taxon>Chroococcales</taxon>
        <taxon>Aphanothecaceae</taxon>
        <taxon>Rubidibacter</taxon>
    </lineage>
</organism>
<feature type="domain" description="Glycosyl transferase family 28 C-terminal" evidence="12">
    <location>
        <begin position="183"/>
        <end position="342"/>
    </location>
</feature>